<feature type="region of interest" description="Disordered" evidence="11">
    <location>
        <begin position="893"/>
        <end position="961"/>
    </location>
</feature>
<feature type="compositionally biased region" description="Basic and acidic residues" evidence="11">
    <location>
        <begin position="186"/>
        <end position="198"/>
    </location>
</feature>
<sequence>MMQDREHGAKSVGVRTNFHLQFITTPTSDTPGTNLILHFDNKRYIFGELCEGTQRACISRGIGLRKIRGVFLSGKTAWNNGGLIGLILTMADVQQGEVEGEGSTRRPRLNIYGGPKQQHSLACARRFVFRTGMPLSIHEANVQKSPEPPSMVHEDENIRVWAIPAKFATSAATQTEDQCESDADAESERTDVDESRLSAEQSLREHIVNNMFDSDWKRDRLVQCKLKDIKLPAVVWIRDPETKNLTSYTCFSPDNIGPLTMETDVLVRTPWPASTVQQLPEASALPTKVATSYIIKGHAQRGTFDAAKAASLGLKPGPLYAQLVAGKTVENGAGQTITPDMVLTPTRPGKGVAIFDVPSVHYLVGLEQRLEACPDHLFEGLEAAIWITRGSVPYSDRFRQMLNKHKNIKHIVSHPDLCHDHITQDSFSISSIRLNNIASEFFAVPRYDNIHAYRPIVATSSPDIREVLAIEDSHIDVLPAKRGLRIHVEPTFALDESEIPDALDLASLDLPMETRVQECLPEDMSPYRRTAASPSTMELDEPEIITLGTGSAAPSKYRNVSAVLLRMPKDMGTYLFDCGEGTLGQLQRLYTPDEMDKLLFNLKAIWISHLHADHHLGTISVLQAAVSARKRLSGPERPRPPPPCLISEINMMDYMDDYHSVLGMPTEALCTPVACHWTEGMSLRGKSFDFSQTNVPIKDLRTVKVNHCHGAQAVSVTFNNGFKFSYSGDCRPNEAFCNIGADSDVLVHEATFDDGLDGDAKAKKHCTTGEAVGVALKMRAKNLILTHFSQRYQKLPVLSSVKMPEHNPEDEVDDDVDGEMTTGPTTISADAPAQSTDTSAWVEQDATRDLNIGVAFDLMRVKVSQIASFKKLLPAISKMFEIEEEKREQQRREAAAIAQAEQDRKMADKLARQEANRKKLQEATGKKKKDTRNKRKLEDGTNKPSANTNAKATENGSAADPMSAAAITHPMDVDSEGSRAQAGEHTAMSVNLEVNAKHAQTGDGIHSQRNGSGDQKASGANVPAGDVQTIASPVKRRKLHSLSTGSVD</sequence>
<dbReference type="SUPFAM" id="SSF56281">
    <property type="entry name" value="Metallo-hydrolase/oxidoreductase"/>
    <property type="match status" value="2"/>
</dbReference>
<evidence type="ECO:0000256" key="3">
    <source>
        <dbReference type="ARBA" id="ARBA00007823"/>
    </source>
</evidence>
<dbReference type="STRING" id="1016849.A0A0D1YK97"/>
<feature type="domain" description="tRNase Z endonuclease" evidence="13">
    <location>
        <begin position="21"/>
        <end position="81"/>
    </location>
</feature>
<dbReference type="InterPro" id="IPR036866">
    <property type="entry name" value="RibonucZ/Hydroxyglut_hydro"/>
</dbReference>
<name>A0A0D1YK97_9EURO</name>
<dbReference type="OrthoDB" id="527344at2759"/>
<feature type="compositionally biased region" description="Basic and acidic residues" evidence="11">
    <location>
        <begin position="901"/>
        <end position="925"/>
    </location>
</feature>
<organism evidence="14 15">
    <name type="scientific">Exophiala sideris</name>
    <dbReference type="NCBI Taxonomy" id="1016849"/>
    <lineage>
        <taxon>Eukaryota</taxon>
        <taxon>Fungi</taxon>
        <taxon>Dikarya</taxon>
        <taxon>Ascomycota</taxon>
        <taxon>Pezizomycotina</taxon>
        <taxon>Eurotiomycetes</taxon>
        <taxon>Chaetothyriomycetidae</taxon>
        <taxon>Chaetothyriales</taxon>
        <taxon>Herpotrichiellaceae</taxon>
        <taxon>Exophiala</taxon>
    </lineage>
</organism>
<dbReference type="CDD" id="cd07718">
    <property type="entry name" value="RNaseZ_ELAC1_ELAC2-C-term-like_MBL-fold"/>
    <property type="match status" value="1"/>
</dbReference>
<evidence type="ECO:0000256" key="4">
    <source>
        <dbReference type="ARBA" id="ARBA00012477"/>
    </source>
</evidence>
<keyword evidence="9" id="KW-0378">Hydrolase</keyword>
<evidence type="ECO:0000256" key="5">
    <source>
        <dbReference type="ARBA" id="ARBA00022694"/>
    </source>
</evidence>
<evidence type="ECO:0000256" key="9">
    <source>
        <dbReference type="ARBA" id="ARBA00022801"/>
    </source>
</evidence>
<gene>
    <name evidence="14" type="ORF">PV11_03613</name>
</gene>
<feature type="compositionally biased region" description="Polar residues" evidence="11">
    <location>
        <begin position="942"/>
        <end position="956"/>
    </location>
</feature>
<dbReference type="AlphaFoldDB" id="A0A0D1YK97"/>
<feature type="region of interest" description="Disordered" evidence="11">
    <location>
        <begin position="998"/>
        <end position="1048"/>
    </location>
</feature>
<evidence type="ECO:0000256" key="1">
    <source>
        <dbReference type="ARBA" id="ARBA00000402"/>
    </source>
</evidence>
<dbReference type="GO" id="GO:0005739">
    <property type="term" value="C:mitochondrion"/>
    <property type="evidence" value="ECO:0007669"/>
    <property type="project" value="TreeGrafter"/>
</dbReference>
<dbReference type="GO" id="GO:0042781">
    <property type="term" value="F:3'-tRNA processing endoribonuclease activity"/>
    <property type="evidence" value="ECO:0007669"/>
    <property type="project" value="UniProtKB-EC"/>
</dbReference>
<dbReference type="PANTHER" id="PTHR12553:SF49">
    <property type="entry name" value="ZINC PHOSPHODIESTERASE ELAC PROTEIN 2"/>
    <property type="match status" value="1"/>
</dbReference>
<reference evidence="14 15" key="1">
    <citation type="submission" date="2015-01" db="EMBL/GenBank/DDBJ databases">
        <title>The Genome Sequence of Exophiala sideris CBS121828.</title>
        <authorList>
            <consortium name="The Broad Institute Genomics Platform"/>
            <person name="Cuomo C."/>
            <person name="de Hoog S."/>
            <person name="Gorbushina A."/>
            <person name="Stielow B."/>
            <person name="Teixiera M."/>
            <person name="Abouelleil A."/>
            <person name="Chapman S.B."/>
            <person name="Priest M."/>
            <person name="Young S.K."/>
            <person name="Wortman J."/>
            <person name="Nusbaum C."/>
            <person name="Birren B."/>
        </authorList>
    </citation>
    <scope>NUCLEOTIDE SEQUENCE [LARGE SCALE GENOMIC DNA]</scope>
    <source>
        <strain evidence="14 15">CBS 121828</strain>
    </source>
</reference>
<feature type="compositionally biased region" description="Basic residues" evidence="11">
    <location>
        <begin position="926"/>
        <end position="935"/>
    </location>
</feature>
<dbReference type="GO" id="GO:1990180">
    <property type="term" value="P:mitochondrial tRNA 3'-end processing"/>
    <property type="evidence" value="ECO:0007669"/>
    <property type="project" value="TreeGrafter"/>
</dbReference>
<dbReference type="Pfam" id="PF12706">
    <property type="entry name" value="Lactamase_B_2"/>
    <property type="match status" value="1"/>
</dbReference>
<evidence type="ECO:0000256" key="6">
    <source>
        <dbReference type="ARBA" id="ARBA00022722"/>
    </source>
</evidence>
<dbReference type="Proteomes" id="UP000053599">
    <property type="component" value="Unassembled WGS sequence"/>
</dbReference>
<evidence type="ECO:0000256" key="8">
    <source>
        <dbReference type="ARBA" id="ARBA00022759"/>
    </source>
</evidence>
<accession>A0A0D1YK97</accession>
<keyword evidence="5" id="KW-0819">tRNA processing</keyword>
<evidence type="ECO:0000256" key="11">
    <source>
        <dbReference type="SAM" id="MobiDB-lite"/>
    </source>
</evidence>
<dbReference type="EC" id="3.1.26.11" evidence="4"/>
<dbReference type="GO" id="GO:0046872">
    <property type="term" value="F:metal ion binding"/>
    <property type="evidence" value="ECO:0007669"/>
    <property type="project" value="UniProtKB-KW"/>
</dbReference>
<evidence type="ECO:0000259" key="12">
    <source>
        <dbReference type="Pfam" id="PF12706"/>
    </source>
</evidence>
<evidence type="ECO:0000259" key="13">
    <source>
        <dbReference type="Pfam" id="PF13691"/>
    </source>
</evidence>
<dbReference type="InterPro" id="IPR027794">
    <property type="entry name" value="tRNase_Z_dom"/>
</dbReference>
<protein>
    <recommendedName>
        <fullName evidence="4">ribonuclease Z</fullName>
        <ecNumber evidence="4">3.1.26.11</ecNumber>
    </recommendedName>
</protein>
<proteinExistence type="inferred from homology"/>
<evidence type="ECO:0000313" key="14">
    <source>
        <dbReference type="EMBL" id="KIV81424.1"/>
    </source>
</evidence>
<evidence type="ECO:0000256" key="2">
    <source>
        <dbReference type="ARBA" id="ARBA00001947"/>
    </source>
</evidence>
<evidence type="ECO:0000256" key="10">
    <source>
        <dbReference type="ARBA" id="ARBA00022833"/>
    </source>
</evidence>
<dbReference type="Pfam" id="PF13691">
    <property type="entry name" value="Lactamase_B_4"/>
    <property type="match status" value="1"/>
</dbReference>
<feature type="domain" description="Metallo-beta-lactamase" evidence="12">
    <location>
        <begin position="574"/>
        <end position="788"/>
    </location>
</feature>
<comment type="catalytic activity">
    <reaction evidence="1">
        <text>Endonucleolytic cleavage of RNA, removing extra 3' nucleotides from tRNA precursor, generating 3' termini of tRNAs. A 3'-hydroxy group is left at the tRNA terminus and a 5'-phosphoryl group is left at the trailer molecule.</text>
        <dbReference type="EC" id="3.1.26.11"/>
    </reaction>
</comment>
<keyword evidence="10" id="KW-0862">Zinc</keyword>
<dbReference type="PANTHER" id="PTHR12553">
    <property type="entry name" value="ZINC PHOSPHODIESTERASE ELAC PROTEIN 2"/>
    <property type="match status" value="1"/>
</dbReference>
<comment type="similarity">
    <text evidence="3">Belongs to the RNase Z family.</text>
</comment>
<evidence type="ECO:0000256" key="7">
    <source>
        <dbReference type="ARBA" id="ARBA00022723"/>
    </source>
</evidence>
<dbReference type="Gene3D" id="3.60.15.10">
    <property type="entry name" value="Ribonuclease Z/Hydroxyacylglutathione hydrolase-like"/>
    <property type="match status" value="2"/>
</dbReference>
<dbReference type="EMBL" id="KN846952">
    <property type="protein sequence ID" value="KIV81424.1"/>
    <property type="molecule type" value="Genomic_DNA"/>
</dbReference>
<comment type="cofactor">
    <cofactor evidence="2">
        <name>Zn(2+)</name>
        <dbReference type="ChEBI" id="CHEBI:29105"/>
    </cofactor>
</comment>
<keyword evidence="7" id="KW-0479">Metal-binding</keyword>
<keyword evidence="6" id="KW-0540">Nuclease</keyword>
<keyword evidence="8" id="KW-0255">Endonuclease</keyword>
<dbReference type="InterPro" id="IPR001279">
    <property type="entry name" value="Metallo-B-lactamas"/>
</dbReference>
<dbReference type="InterPro" id="IPR047151">
    <property type="entry name" value="RNZ2-like"/>
</dbReference>
<evidence type="ECO:0000313" key="15">
    <source>
        <dbReference type="Proteomes" id="UP000053599"/>
    </source>
</evidence>
<feature type="region of interest" description="Disordered" evidence="11">
    <location>
        <begin position="171"/>
        <end position="198"/>
    </location>
</feature>